<dbReference type="PANTHER" id="PTHR30629">
    <property type="entry name" value="PROPHAGE INTEGRASE"/>
    <property type="match status" value="1"/>
</dbReference>
<dbReference type="Gene3D" id="1.10.150.130">
    <property type="match status" value="1"/>
</dbReference>
<dbReference type="InterPro" id="IPR038488">
    <property type="entry name" value="Integrase_DNA-bd_sf"/>
</dbReference>
<name>A0A7H9BH93_9NEIS</name>
<evidence type="ECO:0000256" key="1">
    <source>
        <dbReference type="ARBA" id="ARBA00008857"/>
    </source>
</evidence>
<dbReference type="InterPro" id="IPR011010">
    <property type="entry name" value="DNA_brk_join_enz"/>
</dbReference>
<dbReference type="RefSeq" id="WP_179358076.1">
    <property type="nucleotide sequence ID" value="NZ_CP058627.1"/>
</dbReference>
<dbReference type="InterPro" id="IPR010998">
    <property type="entry name" value="Integrase_recombinase_N"/>
</dbReference>
<dbReference type="CDD" id="cd00801">
    <property type="entry name" value="INT_P4_C"/>
    <property type="match status" value="1"/>
</dbReference>
<accession>A0A7H9BH93</accession>
<dbReference type="Pfam" id="PF00589">
    <property type="entry name" value="Phage_integrase"/>
    <property type="match status" value="1"/>
</dbReference>
<gene>
    <name evidence="6" type="ORF">HQ393_06840</name>
</gene>
<organism evidence="6 7">
    <name type="scientific">Chitinibacter bivalviorum</name>
    <dbReference type="NCBI Taxonomy" id="2739434"/>
    <lineage>
        <taxon>Bacteria</taxon>
        <taxon>Pseudomonadati</taxon>
        <taxon>Pseudomonadota</taxon>
        <taxon>Betaproteobacteria</taxon>
        <taxon>Neisseriales</taxon>
        <taxon>Chitinibacteraceae</taxon>
        <taxon>Chitinibacter</taxon>
    </lineage>
</organism>
<dbReference type="Pfam" id="PF13356">
    <property type="entry name" value="Arm-DNA-bind_3"/>
    <property type="match status" value="1"/>
</dbReference>
<dbReference type="EMBL" id="CP058627">
    <property type="protein sequence ID" value="QLG87997.1"/>
    <property type="molecule type" value="Genomic_DNA"/>
</dbReference>
<dbReference type="SUPFAM" id="SSF56349">
    <property type="entry name" value="DNA breaking-rejoining enzymes"/>
    <property type="match status" value="1"/>
</dbReference>
<dbReference type="InterPro" id="IPR025166">
    <property type="entry name" value="Integrase_DNA_bind_dom"/>
</dbReference>
<feature type="domain" description="Tyr recombinase" evidence="5">
    <location>
        <begin position="219"/>
        <end position="398"/>
    </location>
</feature>
<dbReference type="Pfam" id="PF22022">
    <property type="entry name" value="Phage_int_M"/>
    <property type="match status" value="1"/>
</dbReference>
<evidence type="ECO:0000259" key="5">
    <source>
        <dbReference type="PROSITE" id="PS51898"/>
    </source>
</evidence>
<evidence type="ECO:0000256" key="3">
    <source>
        <dbReference type="ARBA" id="ARBA00023125"/>
    </source>
</evidence>
<dbReference type="PANTHER" id="PTHR30629:SF2">
    <property type="entry name" value="PROPHAGE INTEGRASE INTS-RELATED"/>
    <property type="match status" value="1"/>
</dbReference>
<dbReference type="Proteomes" id="UP000509597">
    <property type="component" value="Chromosome"/>
</dbReference>
<dbReference type="PROSITE" id="PS51898">
    <property type="entry name" value="TYR_RECOMBINASE"/>
    <property type="match status" value="1"/>
</dbReference>
<comment type="similarity">
    <text evidence="1">Belongs to the 'phage' integrase family.</text>
</comment>
<protein>
    <submittedName>
        <fullName evidence="6">Tyrosine-type recombinase/integrase</fullName>
    </submittedName>
</protein>
<dbReference type="Gene3D" id="1.10.443.10">
    <property type="entry name" value="Intergrase catalytic core"/>
    <property type="match status" value="1"/>
</dbReference>
<evidence type="ECO:0000256" key="4">
    <source>
        <dbReference type="ARBA" id="ARBA00023172"/>
    </source>
</evidence>
<proteinExistence type="inferred from homology"/>
<dbReference type="Gene3D" id="3.30.160.390">
    <property type="entry name" value="Integrase, DNA-binding domain"/>
    <property type="match status" value="1"/>
</dbReference>
<reference evidence="6 7" key="1">
    <citation type="submission" date="2020-07" db="EMBL/GenBank/DDBJ databases">
        <title>Complete genome sequence of Chitinibacter sp. 2T18.</title>
        <authorList>
            <person name="Bae J.-W."/>
            <person name="Choi J.-W."/>
        </authorList>
    </citation>
    <scope>NUCLEOTIDE SEQUENCE [LARGE SCALE GENOMIC DNA]</scope>
    <source>
        <strain evidence="6 7">2T18</strain>
    </source>
</reference>
<keyword evidence="7" id="KW-1185">Reference proteome</keyword>
<evidence type="ECO:0000256" key="2">
    <source>
        <dbReference type="ARBA" id="ARBA00022908"/>
    </source>
</evidence>
<sequence>MSLNTGADNEKPRNLLTVLAIKNAKVPEGKTETTLYDGDRLYLLITSTRQRWYFRFGLQGKMYKQWLGEYPKINLKKARELRNASAAMVLEGKDPRVVKQISKANAKVSTDDTFEAISHEWFARAMAQKSKSHRDRTINRLESDIFPWLGKRKISTIEAPELLICLRRIEERGAIETAHRVRWSCGKVFAYAIATGRAVNNPADTLAKADVLKSPTSIPFPTITDPVKIGALLRAIDSLEAGITVKCATQLAPLVFTRIGELRKAEWTEIDFDRQQWRIPAEKMKSRAPHIVPLSKQAIEILKTIHPVSGHSQYVFEGGRSNGRPMSEAAINIALRRLGYTQEEFTGHSFRKIASTQLHESHLWHHDAIERQLAHGEKDSVSATYNHAQHLPERTTMMQWWADYLDKLKAGGDVINFPARAV</sequence>
<dbReference type="InterPro" id="IPR002104">
    <property type="entry name" value="Integrase_catalytic"/>
</dbReference>
<dbReference type="InterPro" id="IPR053876">
    <property type="entry name" value="Phage_int_M"/>
</dbReference>
<dbReference type="AlphaFoldDB" id="A0A7H9BH93"/>
<keyword evidence="2" id="KW-0229">DNA integration</keyword>
<keyword evidence="4" id="KW-0233">DNA recombination</keyword>
<evidence type="ECO:0000313" key="6">
    <source>
        <dbReference type="EMBL" id="QLG87997.1"/>
    </source>
</evidence>
<dbReference type="GO" id="GO:0006310">
    <property type="term" value="P:DNA recombination"/>
    <property type="evidence" value="ECO:0007669"/>
    <property type="project" value="UniProtKB-KW"/>
</dbReference>
<keyword evidence="3" id="KW-0238">DNA-binding</keyword>
<dbReference type="InterPro" id="IPR050808">
    <property type="entry name" value="Phage_Integrase"/>
</dbReference>
<evidence type="ECO:0000313" key="7">
    <source>
        <dbReference type="Proteomes" id="UP000509597"/>
    </source>
</evidence>
<dbReference type="KEGG" id="chiz:HQ393_06840"/>
<dbReference type="GO" id="GO:0003677">
    <property type="term" value="F:DNA binding"/>
    <property type="evidence" value="ECO:0007669"/>
    <property type="project" value="UniProtKB-KW"/>
</dbReference>
<dbReference type="GO" id="GO:0015074">
    <property type="term" value="P:DNA integration"/>
    <property type="evidence" value="ECO:0007669"/>
    <property type="project" value="UniProtKB-KW"/>
</dbReference>
<dbReference type="InterPro" id="IPR013762">
    <property type="entry name" value="Integrase-like_cat_sf"/>
</dbReference>